<dbReference type="SUPFAM" id="SSF53448">
    <property type="entry name" value="Nucleotide-diphospho-sugar transferases"/>
    <property type="match status" value="1"/>
</dbReference>
<evidence type="ECO:0000313" key="1">
    <source>
        <dbReference type="EMBL" id="SIN90054.1"/>
    </source>
</evidence>
<dbReference type="InterPro" id="IPR029044">
    <property type="entry name" value="Nucleotide-diphossugar_trans"/>
</dbReference>
<dbReference type="OrthoDB" id="4964299at2"/>
<keyword evidence="2" id="KW-1185">Reference proteome</keyword>
<dbReference type="EMBL" id="FSRL01000001">
    <property type="protein sequence ID" value="SIN90054.1"/>
    <property type="molecule type" value="Genomic_DNA"/>
</dbReference>
<dbReference type="Proteomes" id="UP000184932">
    <property type="component" value="Unassembled WGS sequence"/>
</dbReference>
<sequence>MRVTSITPMKNEGPYILEWVAHNRAIGINDMLVFTNDCTDGTDLMLERLDEMGLLRHMPNPSLMVSNPRHHIALIRYMNEVLRLRRSDWVTNLDADEFLRINVGNGRVEDLANALPGADCITVSLHTFGCGGVDEIAPGGRLVTETFRHRGDSVNSRNPVKYLARGGFPWLKFGNNSPEIGEEHLDRVTWVNGNGTALPREVIAEPFKGLPAAHSGFDMVEVAHYTIRSYQGFLVQRDRGSANPRKGQPEVELDLEEALKYWRRFNKNRVKDESFAALPGLRDAVAELLKDPELKQLHERALDWHRARARALLDTPAYRELYDTIRAEGASEPNQKVA</sequence>
<reference evidence="2" key="1">
    <citation type="submission" date="2016-11" db="EMBL/GenBank/DDBJ databases">
        <authorList>
            <person name="Varghese N."/>
            <person name="Submissions S."/>
        </authorList>
    </citation>
    <scope>NUCLEOTIDE SEQUENCE [LARGE SCALE GENOMIC DNA]</scope>
    <source>
        <strain evidence="2">DSM 29440</strain>
    </source>
</reference>
<dbReference type="GO" id="GO:0016740">
    <property type="term" value="F:transferase activity"/>
    <property type="evidence" value="ECO:0007669"/>
    <property type="project" value="UniProtKB-KW"/>
</dbReference>
<keyword evidence="1" id="KW-0808">Transferase</keyword>
<dbReference type="Pfam" id="PF13704">
    <property type="entry name" value="Glyco_tranf_2_4"/>
    <property type="match status" value="1"/>
</dbReference>
<dbReference type="AlphaFoldDB" id="A0A1N6F4C1"/>
<protein>
    <submittedName>
        <fullName evidence="1">Glycosyl transferase family 2</fullName>
    </submittedName>
</protein>
<organism evidence="1 2">
    <name type="scientific">Vannielia litorea</name>
    <dbReference type="NCBI Taxonomy" id="1217970"/>
    <lineage>
        <taxon>Bacteria</taxon>
        <taxon>Pseudomonadati</taxon>
        <taxon>Pseudomonadota</taxon>
        <taxon>Alphaproteobacteria</taxon>
        <taxon>Rhodobacterales</taxon>
        <taxon>Paracoccaceae</taxon>
        <taxon>Vannielia</taxon>
    </lineage>
</organism>
<dbReference type="STRING" id="1217970.SAMN05444002_1356"/>
<proteinExistence type="predicted"/>
<dbReference type="RefSeq" id="WP_074255439.1">
    <property type="nucleotide sequence ID" value="NZ_FSRL01000001.1"/>
</dbReference>
<gene>
    <name evidence="1" type="ORF">SAMN05444002_1356</name>
</gene>
<name>A0A1N6F4C1_9RHOB</name>
<accession>A0A1N6F4C1</accession>
<evidence type="ECO:0000313" key="2">
    <source>
        <dbReference type="Proteomes" id="UP000184932"/>
    </source>
</evidence>